<sequence length="605" mass="68930">MFKISKLILVIGSFCICMFSCKKEEKYIEKTSLDWKSTQDFYLQNITKSITHLDELLSHGVDGDQAKEIFIQARIAFKKAEPYASYLNPAVGHRANGPALPVYKEDNGKILKPVGFQKIEESIYEGEVSKEEFEREVTITKGLLINLQKGIKKRELNPQRFFVATHQQLFRIISLGISGFDTPVSHLGINETIVSLESLEHVYQESIAFLIKKKNPDLDQKFKTSIASAIQFIQRNTDFESFDRYTFIRDYMNPVTRNWVSIRKESELWEGVNTFPFNFDAPTFFETDSFNVTYFTPATNRNPSEKRIELGKKLFFDKNLSKKGEMACATCHIPEKAYADGLVVNLDNNGNKLVRNTPTLINTVFQKSFFWDGRSPTILDQISSVFTNDKEFDAGVHQFSDAILQDTTYVRLFKDAYGTISNRNTDVIKAISSYISTLNGFNSKFDKNMRGEENTFTAEEKQGFNLFMGKALCATCHFVPLTNGTVPPFFTETEKEVIGVPNKADNKELDNDLGFYWKFKEELHRGMFKTPTVRNAALTAPYMHNGVYSTLEQVMEFYNLGGGGGMGFDLEHQTLPFDELKLTDQELNALVAYVKTLSDGISETY</sequence>
<evidence type="ECO:0000256" key="7">
    <source>
        <dbReference type="PROSITE-ProRule" id="PRU00433"/>
    </source>
</evidence>
<feature type="domain" description="Cytochrome c" evidence="8">
    <location>
        <begin position="458"/>
        <end position="598"/>
    </location>
</feature>
<evidence type="ECO:0000256" key="3">
    <source>
        <dbReference type="ARBA" id="ARBA00022723"/>
    </source>
</evidence>
<dbReference type="EMBL" id="LQRT01000002">
    <property type="protein sequence ID" value="KZS42599.1"/>
    <property type="molecule type" value="Genomic_DNA"/>
</dbReference>
<evidence type="ECO:0000259" key="8">
    <source>
        <dbReference type="PROSITE" id="PS51007"/>
    </source>
</evidence>
<dbReference type="GO" id="GO:0030313">
    <property type="term" value="C:cell envelope"/>
    <property type="evidence" value="ECO:0007669"/>
    <property type="project" value="UniProtKB-SubCell"/>
</dbReference>
<dbReference type="Pfam" id="PF03150">
    <property type="entry name" value="CCP_MauG"/>
    <property type="match status" value="1"/>
</dbReference>
<accession>A0A162CXM5</accession>
<keyword evidence="3 7" id="KW-0479">Metal-binding</keyword>
<dbReference type="InterPro" id="IPR009056">
    <property type="entry name" value="Cyt_c-like_dom"/>
</dbReference>
<reference evidence="9 10" key="1">
    <citation type="submission" date="2016-01" db="EMBL/GenBank/DDBJ databases">
        <title>The draft genome sequence of Aquimarina sp. RZW4-3-2.</title>
        <authorList>
            <person name="Wang Y."/>
        </authorList>
    </citation>
    <scope>NUCLEOTIDE SEQUENCE [LARGE SCALE GENOMIC DNA]</scope>
    <source>
        <strain evidence="9 10">RZW4-3-2</strain>
    </source>
</reference>
<dbReference type="STRING" id="1642818.AWE51_03905"/>
<evidence type="ECO:0000256" key="2">
    <source>
        <dbReference type="ARBA" id="ARBA00022617"/>
    </source>
</evidence>
<dbReference type="OrthoDB" id="9805202at2"/>
<dbReference type="InterPro" id="IPR051395">
    <property type="entry name" value="Cytochrome_c_Peroxidase/MauG"/>
</dbReference>
<dbReference type="RefSeq" id="WP_066310625.1">
    <property type="nucleotide sequence ID" value="NZ_LQRT01000002.1"/>
</dbReference>
<keyword evidence="10" id="KW-1185">Reference proteome</keyword>
<dbReference type="PANTHER" id="PTHR30600:SF10">
    <property type="entry name" value="BLL6722 PROTEIN"/>
    <property type="match status" value="1"/>
</dbReference>
<gene>
    <name evidence="9" type="ORF">AWE51_03905</name>
</gene>
<dbReference type="InterPro" id="IPR004852">
    <property type="entry name" value="Di-haem_cyt_c_peroxidsae"/>
</dbReference>
<comment type="caution">
    <text evidence="9">The sequence shown here is derived from an EMBL/GenBank/DDBJ whole genome shotgun (WGS) entry which is preliminary data.</text>
</comment>
<dbReference type="Gene3D" id="1.20.1420.20">
    <property type="entry name" value="M75 peptidase, HXXE motif"/>
    <property type="match status" value="1"/>
</dbReference>
<dbReference type="GO" id="GO:0020037">
    <property type="term" value="F:heme binding"/>
    <property type="evidence" value="ECO:0007669"/>
    <property type="project" value="InterPro"/>
</dbReference>
<dbReference type="AlphaFoldDB" id="A0A162CXM5"/>
<dbReference type="GO" id="GO:0009055">
    <property type="term" value="F:electron transfer activity"/>
    <property type="evidence" value="ECO:0007669"/>
    <property type="project" value="InterPro"/>
</dbReference>
<dbReference type="InterPro" id="IPR038352">
    <property type="entry name" value="Imelysin_sf"/>
</dbReference>
<dbReference type="GO" id="GO:0046872">
    <property type="term" value="F:metal ion binding"/>
    <property type="evidence" value="ECO:0007669"/>
    <property type="project" value="UniProtKB-KW"/>
</dbReference>
<feature type="domain" description="Cytochrome c" evidence="8">
    <location>
        <begin position="306"/>
        <end position="439"/>
    </location>
</feature>
<evidence type="ECO:0000313" key="10">
    <source>
        <dbReference type="Proteomes" id="UP000076715"/>
    </source>
</evidence>
<comment type="subcellular location">
    <subcellularLocation>
        <location evidence="1">Cell envelope</location>
    </subcellularLocation>
</comment>
<name>A0A162CXM5_9FLAO</name>
<dbReference type="PANTHER" id="PTHR30600">
    <property type="entry name" value="CYTOCHROME C PEROXIDASE-RELATED"/>
    <property type="match status" value="1"/>
</dbReference>
<protein>
    <submittedName>
        <fullName evidence="9">Cytochrome-c peroxidase</fullName>
    </submittedName>
</protein>
<dbReference type="GO" id="GO:0004130">
    <property type="term" value="F:cytochrome-c peroxidase activity"/>
    <property type="evidence" value="ECO:0007669"/>
    <property type="project" value="TreeGrafter"/>
</dbReference>
<keyword evidence="4" id="KW-0732">Signal</keyword>
<evidence type="ECO:0000256" key="6">
    <source>
        <dbReference type="ARBA" id="ARBA00023004"/>
    </source>
</evidence>
<evidence type="ECO:0000256" key="1">
    <source>
        <dbReference type="ARBA" id="ARBA00004196"/>
    </source>
</evidence>
<dbReference type="InterPro" id="IPR036909">
    <property type="entry name" value="Cyt_c-like_dom_sf"/>
</dbReference>
<keyword evidence="6 7" id="KW-0408">Iron</keyword>
<evidence type="ECO:0000313" key="9">
    <source>
        <dbReference type="EMBL" id="KZS42599.1"/>
    </source>
</evidence>
<keyword evidence="2 7" id="KW-0349">Heme</keyword>
<dbReference type="SUPFAM" id="SSF46626">
    <property type="entry name" value="Cytochrome c"/>
    <property type="match status" value="2"/>
</dbReference>
<dbReference type="Proteomes" id="UP000076715">
    <property type="component" value="Unassembled WGS sequence"/>
</dbReference>
<dbReference type="PROSITE" id="PS51007">
    <property type="entry name" value="CYTC"/>
    <property type="match status" value="2"/>
</dbReference>
<keyword evidence="5" id="KW-0560">Oxidoreductase</keyword>
<dbReference type="Gene3D" id="1.10.760.10">
    <property type="entry name" value="Cytochrome c-like domain"/>
    <property type="match status" value="2"/>
</dbReference>
<keyword evidence="9" id="KW-0575">Peroxidase</keyword>
<organism evidence="9 10">
    <name type="scientific">Aquimarina aggregata</name>
    <dbReference type="NCBI Taxonomy" id="1642818"/>
    <lineage>
        <taxon>Bacteria</taxon>
        <taxon>Pseudomonadati</taxon>
        <taxon>Bacteroidota</taxon>
        <taxon>Flavobacteriia</taxon>
        <taxon>Flavobacteriales</taxon>
        <taxon>Flavobacteriaceae</taxon>
        <taxon>Aquimarina</taxon>
    </lineage>
</organism>
<evidence type="ECO:0000256" key="4">
    <source>
        <dbReference type="ARBA" id="ARBA00022729"/>
    </source>
</evidence>
<proteinExistence type="predicted"/>
<evidence type="ECO:0000256" key="5">
    <source>
        <dbReference type="ARBA" id="ARBA00023002"/>
    </source>
</evidence>